<sequence length="134" mass="15313">MTPCILGSHTKYCENFLKQYRELCNAGSTLGKAEEFCTSYRDSCDKQMSKSSSSSAFSKEIGDIEDVPEDEEAGGGAQPSEEKEEKDTRKDSRVARYCEKYWENFNFYCAGESTYENEKFCRSYRTNCPQKISS</sequence>
<organism evidence="2 3">
    <name type="scientific">Necator americanus</name>
    <name type="common">Human hookworm</name>
    <dbReference type="NCBI Taxonomy" id="51031"/>
    <lineage>
        <taxon>Eukaryota</taxon>
        <taxon>Metazoa</taxon>
        <taxon>Ecdysozoa</taxon>
        <taxon>Nematoda</taxon>
        <taxon>Chromadorea</taxon>
        <taxon>Rhabditida</taxon>
        <taxon>Rhabditina</taxon>
        <taxon>Rhabditomorpha</taxon>
        <taxon>Strongyloidea</taxon>
        <taxon>Ancylostomatidae</taxon>
        <taxon>Bunostominae</taxon>
        <taxon>Necator</taxon>
    </lineage>
</organism>
<feature type="compositionally biased region" description="Basic and acidic residues" evidence="1">
    <location>
        <begin position="80"/>
        <end position="92"/>
    </location>
</feature>
<dbReference type="KEGG" id="nai:NECAME_17144"/>
<dbReference type="AlphaFoldDB" id="W2TS01"/>
<reference evidence="3" key="1">
    <citation type="journal article" date="2014" name="Nat. Genet.">
        <title>Genome of the human hookworm Necator americanus.</title>
        <authorList>
            <person name="Tang Y.T."/>
            <person name="Gao X."/>
            <person name="Rosa B.A."/>
            <person name="Abubucker S."/>
            <person name="Hallsworth-Pepin K."/>
            <person name="Martin J."/>
            <person name="Tyagi R."/>
            <person name="Heizer E."/>
            <person name="Zhang X."/>
            <person name="Bhonagiri-Palsikar V."/>
            <person name="Minx P."/>
            <person name="Warren W.C."/>
            <person name="Wang Q."/>
            <person name="Zhan B."/>
            <person name="Hotez P.J."/>
            <person name="Sternberg P.W."/>
            <person name="Dougall A."/>
            <person name="Gaze S.T."/>
            <person name="Mulvenna J."/>
            <person name="Sotillo J."/>
            <person name="Ranganathan S."/>
            <person name="Rabelo E.M."/>
            <person name="Wilson R.K."/>
            <person name="Felgner P.L."/>
            <person name="Bethony J."/>
            <person name="Hawdon J.M."/>
            <person name="Gasser R.B."/>
            <person name="Loukas A."/>
            <person name="Mitreva M."/>
        </authorList>
    </citation>
    <scope>NUCLEOTIDE SEQUENCE [LARGE SCALE GENOMIC DNA]</scope>
</reference>
<evidence type="ECO:0000256" key="1">
    <source>
        <dbReference type="SAM" id="MobiDB-lite"/>
    </source>
</evidence>
<dbReference type="OrthoDB" id="5838112at2759"/>
<feature type="compositionally biased region" description="Acidic residues" evidence="1">
    <location>
        <begin position="63"/>
        <end position="73"/>
    </location>
</feature>
<feature type="compositionally biased region" description="Low complexity" evidence="1">
    <location>
        <begin position="49"/>
        <end position="59"/>
    </location>
</feature>
<accession>W2TS01</accession>
<name>W2TS01_NECAM</name>
<gene>
    <name evidence="2" type="ORF">NECAME_17144</name>
</gene>
<dbReference type="Proteomes" id="UP000053676">
    <property type="component" value="Unassembled WGS sequence"/>
</dbReference>
<evidence type="ECO:0000313" key="3">
    <source>
        <dbReference type="Proteomes" id="UP000053676"/>
    </source>
</evidence>
<keyword evidence="3" id="KW-1185">Reference proteome</keyword>
<feature type="region of interest" description="Disordered" evidence="1">
    <location>
        <begin position="44"/>
        <end position="92"/>
    </location>
</feature>
<evidence type="ECO:0000313" key="2">
    <source>
        <dbReference type="EMBL" id="ETN84454.1"/>
    </source>
</evidence>
<protein>
    <submittedName>
        <fullName evidence="2">Uncharacterized protein</fullName>
    </submittedName>
</protein>
<proteinExistence type="predicted"/>
<dbReference type="EMBL" id="KI657944">
    <property type="protein sequence ID" value="ETN84454.1"/>
    <property type="molecule type" value="Genomic_DNA"/>
</dbReference>